<organism evidence="1 3">
    <name type="scientific">Rozella allomycis (strain CSF55)</name>
    <dbReference type="NCBI Taxonomy" id="988480"/>
    <lineage>
        <taxon>Eukaryota</taxon>
        <taxon>Fungi</taxon>
        <taxon>Fungi incertae sedis</taxon>
        <taxon>Cryptomycota</taxon>
        <taxon>Cryptomycota incertae sedis</taxon>
        <taxon>Rozella</taxon>
    </lineage>
</organism>
<dbReference type="EMBL" id="KE561157">
    <property type="protein sequence ID" value="EPZ32390.1"/>
    <property type="molecule type" value="Genomic_DNA"/>
</dbReference>
<evidence type="ECO:0000313" key="4">
    <source>
        <dbReference type="Proteomes" id="UP000281549"/>
    </source>
</evidence>
<evidence type="ECO:0000313" key="2">
    <source>
        <dbReference type="EMBL" id="RKP16826.1"/>
    </source>
</evidence>
<sequence>MLLGRDYLEESVMSLDIIAGRLDNIKCLNLISLVDIDADFIAPFFMKLKSSNLKSLTLDGFFFPGYSNNIKNMLMLADSYSNLQHLKLKMPSRDYPLAKEHNLMTILFSKMDESKITKLELELRSALIINFSFLANKTRKVKYLHLTVHWISKEHILTFLRSASKTLESLNIFSSETTILPVSFIDTLDMYLGRTMINRIVLILGKTEITGLKINGHYEYLTESLQEDQ</sequence>
<protein>
    <recommendedName>
        <fullName evidence="5">F-box domain-containing protein</fullName>
    </recommendedName>
</protein>
<gene>
    <name evidence="1" type="ORF">O9G_005933</name>
    <name evidence="2" type="ORF">ROZALSC1DRAFT_31318</name>
</gene>
<dbReference type="AlphaFoldDB" id="A0A075AQF4"/>
<evidence type="ECO:0000313" key="1">
    <source>
        <dbReference type="EMBL" id="EPZ32390.1"/>
    </source>
</evidence>
<dbReference type="HOGENOM" id="CLU_1210391_0_0_1"/>
<reference evidence="4" key="2">
    <citation type="journal article" date="2018" name="Nat. Microbiol.">
        <title>Leveraging single-cell genomics to expand the fungal tree of life.</title>
        <authorList>
            <person name="Ahrendt S.R."/>
            <person name="Quandt C.A."/>
            <person name="Ciobanu D."/>
            <person name="Clum A."/>
            <person name="Salamov A."/>
            <person name="Andreopoulos B."/>
            <person name="Cheng J.F."/>
            <person name="Woyke T."/>
            <person name="Pelin A."/>
            <person name="Henrissat B."/>
            <person name="Reynolds N.K."/>
            <person name="Benny G.L."/>
            <person name="Smith M.E."/>
            <person name="James T.Y."/>
            <person name="Grigoriev I.V."/>
        </authorList>
    </citation>
    <scope>NUCLEOTIDE SEQUENCE [LARGE SCALE GENOMIC DNA]</scope>
    <source>
        <strain evidence="4">CSF55</strain>
    </source>
</reference>
<dbReference type="InterPro" id="IPR032675">
    <property type="entry name" value="LRR_dom_sf"/>
</dbReference>
<name>A0A075AQF4_ROZAC</name>
<keyword evidence="3" id="KW-1185">Reference proteome</keyword>
<accession>A0A075AQF4</accession>
<proteinExistence type="predicted"/>
<evidence type="ECO:0008006" key="5">
    <source>
        <dbReference type="Google" id="ProtNLM"/>
    </source>
</evidence>
<dbReference type="Proteomes" id="UP000030755">
    <property type="component" value="Unassembled WGS sequence"/>
</dbReference>
<dbReference type="Gene3D" id="3.80.10.10">
    <property type="entry name" value="Ribonuclease Inhibitor"/>
    <property type="match status" value="1"/>
</dbReference>
<dbReference type="Proteomes" id="UP000281549">
    <property type="component" value="Unassembled WGS sequence"/>
</dbReference>
<evidence type="ECO:0000313" key="3">
    <source>
        <dbReference type="Proteomes" id="UP000030755"/>
    </source>
</evidence>
<reference evidence="1 3" key="1">
    <citation type="journal article" date="2013" name="Curr. Biol.">
        <title>Shared signatures of parasitism and phylogenomics unite Cryptomycota and microsporidia.</title>
        <authorList>
            <person name="James T.Y."/>
            <person name="Pelin A."/>
            <person name="Bonen L."/>
            <person name="Ahrendt S."/>
            <person name="Sain D."/>
            <person name="Corradi N."/>
            <person name="Stajich J.E."/>
        </authorList>
    </citation>
    <scope>NUCLEOTIDE SEQUENCE [LARGE SCALE GENOMIC DNA]</scope>
    <source>
        <strain evidence="1">CSF55</strain>
        <strain evidence="1">CSF55</strain>
    </source>
</reference>
<dbReference type="EMBL" id="ML006210">
    <property type="protein sequence ID" value="RKP16826.1"/>
    <property type="molecule type" value="Genomic_DNA"/>
</dbReference>
<reference evidence="2" key="3">
    <citation type="submission" date="2018-08" db="EMBL/GenBank/DDBJ databases">
        <title>Leveraging single-cell genomics to expand the Fungal Tree of Life.</title>
        <authorList>
            <consortium name="DOE Joint Genome Institute"/>
            <person name="Ahrendt S.R."/>
            <person name="Quandt C.A."/>
            <person name="Ciobanu D."/>
            <person name="Clum A."/>
            <person name="Salamov A."/>
            <person name="Andreopoulos B."/>
            <person name="Cheng J.-F."/>
            <person name="Woyke T."/>
            <person name="Pelin A."/>
            <person name="Henrissat B."/>
            <person name="Reynolds N."/>
            <person name="Benny G.L."/>
            <person name="Smith M.E."/>
            <person name="James T.Y."/>
            <person name="Grigoriev I.V."/>
        </authorList>
    </citation>
    <scope>NUCLEOTIDE SEQUENCE</scope>
    <source>
        <strain evidence="2">CSF55</strain>
    </source>
</reference>